<name>A0A1R3WS51_9BACT</name>
<keyword evidence="2" id="KW-1185">Reference proteome</keyword>
<keyword evidence="1" id="KW-0560">Oxidoreductase</keyword>
<proteinExistence type="predicted"/>
<dbReference type="GO" id="GO:0004497">
    <property type="term" value="F:monooxygenase activity"/>
    <property type="evidence" value="ECO:0007669"/>
    <property type="project" value="UniProtKB-KW"/>
</dbReference>
<gene>
    <name evidence="1" type="ORF">SAMN05444128_0749</name>
</gene>
<keyword evidence="1" id="KW-0503">Monooxygenase</keyword>
<protein>
    <submittedName>
        <fullName evidence="1">Spheroidene monooxygenase</fullName>
    </submittedName>
</protein>
<dbReference type="STRING" id="1317125.SAMN05444128_0749"/>
<dbReference type="InterPro" id="IPR049574">
    <property type="entry name" value="CrtA-like"/>
</dbReference>
<reference evidence="2" key="1">
    <citation type="submission" date="2017-01" db="EMBL/GenBank/DDBJ databases">
        <authorList>
            <person name="Varghese N."/>
            <person name="Submissions S."/>
        </authorList>
    </citation>
    <scope>NUCLEOTIDE SEQUENCE [LARGE SCALE GENOMIC DNA]</scope>
    <source>
        <strain evidence="2">LP100</strain>
    </source>
</reference>
<dbReference type="CDD" id="cd21650">
    <property type="entry name" value="CrtA-like"/>
    <property type="match status" value="1"/>
</dbReference>
<evidence type="ECO:0000313" key="2">
    <source>
        <dbReference type="Proteomes" id="UP000187181"/>
    </source>
</evidence>
<dbReference type="AlphaFoldDB" id="A0A1R3WS51"/>
<dbReference type="EMBL" id="FTPP01000001">
    <property type="protein sequence ID" value="SIT79453.1"/>
    <property type="molecule type" value="Genomic_DNA"/>
</dbReference>
<sequence>MYLPFNTDSVRQVPPQSDRLTTLTLFGFRKGHIRWGLAQMGTKGAQLDQVPGLLFHKLLGSGHGKGFSIKPNFRRYGLLCTWESEEAADEFLERSELMLEYRLHAYEIWTVKLLPTQAHGLWDRVQPFTPQLTEKNNQGPVAVLTRASINWLALPQFWRFTPKVSKGLEEAKGLICSIGLGELPLIRQATFSVWESMEAMKAYAYQGALHKEVIKRTRAEKWYSEELFARFIPVESYGLWNGADPLAKVINNTLS</sequence>
<organism evidence="1 2">
    <name type="scientific">Pontibacter indicus</name>
    <dbReference type="NCBI Taxonomy" id="1317125"/>
    <lineage>
        <taxon>Bacteria</taxon>
        <taxon>Pseudomonadati</taxon>
        <taxon>Bacteroidota</taxon>
        <taxon>Cytophagia</taxon>
        <taxon>Cytophagales</taxon>
        <taxon>Hymenobacteraceae</taxon>
        <taxon>Pontibacter</taxon>
    </lineage>
</organism>
<evidence type="ECO:0000313" key="1">
    <source>
        <dbReference type="EMBL" id="SIT79453.1"/>
    </source>
</evidence>
<accession>A0A1R3WS51</accession>
<dbReference type="Proteomes" id="UP000187181">
    <property type="component" value="Unassembled WGS sequence"/>
</dbReference>